<evidence type="ECO:0000256" key="4">
    <source>
        <dbReference type="ARBA" id="ARBA00011233"/>
    </source>
</evidence>
<dbReference type="InterPro" id="IPR017938">
    <property type="entry name" value="Riboflavin_synthase-like_b-brl"/>
</dbReference>
<dbReference type="InterPro" id="IPR026017">
    <property type="entry name" value="Lumazine-bd_dom"/>
</dbReference>
<comment type="function">
    <text evidence="2">Catalyzes the dismutation of two molecules of 6,7-dimethyl-8-ribityllumazine, resulting in the formation of riboflavin and 5-amino-6-(D-ribitylamino)uracil.</text>
</comment>
<feature type="repeat" description="Lumazine-binding" evidence="11">
    <location>
        <begin position="1"/>
        <end position="99"/>
    </location>
</feature>
<dbReference type="SUPFAM" id="SSF63380">
    <property type="entry name" value="Riboflavin synthase domain-like"/>
    <property type="match status" value="2"/>
</dbReference>
<keyword evidence="9" id="KW-0677">Repeat</keyword>
<dbReference type="Gene3D" id="2.40.30.20">
    <property type="match status" value="2"/>
</dbReference>
<evidence type="ECO:0000259" key="12">
    <source>
        <dbReference type="PROSITE" id="PS51177"/>
    </source>
</evidence>
<reference evidence="13 14" key="1">
    <citation type="submission" date="2019-06" db="EMBL/GenBank/DDBJ databases">
        <title>Sequencing the genomes of 1000 actinobacteria strains.</title>
        <authorList>
            <person name="Klenk H.-P."/>
        </authorList>
    </citation>
    <scope>NUCLEOTIDE SEQUENCE [LARGE SCALE GENOMIC DNA]</scope>
    <source>
        <strain evidence="13 14">DSM 4813</strain>
    </source>
</reference>
<dbReference type="Pfam" id="PF00677">
    <property type="entry name" value="Lum_binding"/>
    <property type="match status" value="2"/>
</dbReference>
<dbReference type="EMBL" id="VFOS01000001">
    <property type="protein sequence ID" value="TQL64381.1"/>
    <property type="molecule type" value="Genomic_DNA"/>
</dbReference>
<dbReference type="Proteomes" id="UP000315389">
    <property type="component" value="Unassembled WGS sequence"/>
</dbReference>
<dbReference type="InterPro" id="IPR023366">
    <property type="entry name" value="ATP_synth_asu-like_sf"/>
</dbReference>
<evidence type="ECO:0000313" key="14">
    <source>
        <dbReference type="Proteomes" id="UP000315389"/>
    </source>
</evidence>
<gene>
    <name evidence="13" type="ORF">FB461_0883</name>
</gene>
<keyword evidence="7" id="KW-0686">Riboflavin biosynthesis</keyword>
<dbReference type="FunFam" id="2.40.30.20:FF:000003">
    <property type="entry name" value="Riboflavin synthase, alpha subunit"/>
    <property type="match status" value="1"/>
</dbReference>
<dbReference type="NCBIfam" id="TIGR00187">
    <property type="entry name" value="ribE"/>
    <property type="match status" value="1"/>
</dbReference>
<dbReference type="PROSITE" id="PS51177">
    <property type="entry name" value="LUMAZINE_BIND"/>
    <property type="match status" value="2"/>
</dbReference>
<protein>
    <recommendedName>
        <fullName evidence="6 10">Riboflavin synthase</fullName>
        <ecNumber evidence="5 10">2.5.1.9</ecNumber>
    </recommendedName>
</protein>
<evidence type="ECO:0000256" key="10">
    <source>
        <dbReference type="NCBIfam" id="TIGR00187"/>
    </source>
</evidence>
<evidence type="ECO:0000256" key="11">
    <source>
        <dbReference type="PROSITE-ProRule" id="PRU00524"/>
    </source>
</evidence>
<dbReference type="EC" id="2.5.1.9" evidence="5 10"/>
<organism evidence="13 14">
    <name type="scientific">Rarobacter faecitabidus</name>
    <dbReference type="NCBI Taxonomy" id="13243"/>
    <lineage>
        <taxon>Bacteria</taxon>
        <taxon>Bacillati</taxon>
        <taxon>Actinomycetota</taxon>
        <taxon>Actinomycetes</taxon>
        <taxon>Micrococcales</taxon>
        <taxon>Rarobacteraceae</taxon>
        <taxon>Rarobacter</taxon>
    </lineage>
</organism>
<evidence type="ECO:0000256" key="3">
    <source>
        <dbReference type="ARBA" id="ARBA00004887"/>
    </source>
</evidence>
<evidence type="ECO:0000256" key="9">
    <source>
        <dbReference type="ARBA" id="ARBA00022737"/>
    </source>
</evidence>
<dbReference type="PANTHER" id="PTHR21098">
    <property type="entry name" value="RIBOFLAVIN SYNTHASE ALPHA CHAIN"/>
    <property type="match status" value="1"/>
</dbReference>
<comment type="pathway">
    <text evidence="3">Cofactor biosynthesis; riboflavin biosynthesis; riboflavin from 2-hydroxy-3-oxobutyl phosphate and 5-amino-6-(D-ribitylamino)uracil: step 2/2.</text>
</comment>
<evidence type="ECO:0000313" key="13">
    <source>
        <dbReference type="EMBL" id="TQL64381.1"/>
    </source>
</evidence>
<dbReference type="FunFam" id="2.40.30.20:FF:000004">
    <property type="entry name" value="Riboflavin synthase, alpha subunit"/>
    <property type="match status" value="1"/>
</dbReference>
<evidence type="ECO:0000256" key="8">
    <source>
        <dbReference type="ARBA" id="ARBA00022679"/>
    </source>
</evidence>
<dbReference type="OrthoDB" id="9788537at2"/>
<dbReference type="GO" id="GO:0004746">
    <property type="term" value="F:riboflavin synthase activity"/>
    <property type="evidence" value="ECO:0007669"/>
    <property type="project" value="UniProtKB-UniRule"/>
</dbReference>
<evidence type="ECO:0000256" key="2">
    <source>
        <dbReference type="ARBA" id="ARBA00002803"/>
    </source>
</evidence>
<dbReference type="RefSeq" id="WP_142119282.1">
    <property type="nucleotide sequence ID" value="NZ_BAAASV010000003.1"/>
</dbReference>
<evidence type="ECO:0000256" key="5">
    <source>
        <dbReference type="ARBA" id="ARBA00012827"/>
    </source>
</evidence>
<accession>A0A542ZVM7</accession>
<sequence length="211" mass="22202">MFTGIIEEIGEIVAIDWPGDGRTDARFVVRGTLAVSDAGLGDSIAVSGVCLTVTTIDGDSFSADVMPETIAQSALGALAPGDPVNLERAMAVGKRLGGHIVQGHVDGTAALRSRTPGERWDVLTFALPADLAPLIAHKGSITLDGVSLTVSSVGEDEFSVSLIPTTLAHTTLGRLEPGQRVNVETDVLARHVARLREFENQPTEIDRGVRE</sequence>
<dbReference type="PANTHER" id="PTHR21098:SF12">
    <property type="entry name" value="RIBOFLAVIN SYNTHASE"/>
    <property type="match status" value="1"/>
</dbReference>
<dbReference type="InterPro" id="IPR001783">
    <property type="entry name" value="Lumazine-bd"/>
</dbReference>
<comment type="catalytic activity">
    <reaction evidence="1">
        <text>2 6,7-dimethyl-8-(1-D-ribityl)lumazine + H(+) = 5-amino-6-(D-ribitylamino)uracil + riboflavin</text>
        <dbReference type="Rhea" id="RHEA:20772"/>
        <dbReference type="ChEBI" id="CHEBI:15378"/>
        <dbReference type="ChEBI" id="CHEBI:15934"/>
        <dbReference type="ChEBI" id="CHEBI:57986"/>
        <dbReference type="ChEBI" id="CHEBI:58201"/>
        <dbReference type="EC" id="2.5.1.9"/>
    </reaction>
</comment>
<dbReference type="AlphaFoldDB" id="A0A542ZVM7"/>
<dbReference type="PIRSF" id="PIRSF000498">
    <property type="entry name" value="Riboflavin_syn_A"/>
    <property type="match status" value="1"/>
</dbReference>
<feature type="repeat" description="Lumazine-binding" evidence="11">
    <location>
        <begin position="100"/>
        <end position="196"/>
    </location>
</feature>
<comment type="subunit">
    <text evidence="4">Homotrimer.</text>
</comment>
<feature type="domain" description="Lumazine-binding" evidence="12">
    <location>
        <begin position="1"/>
        <end position="99"/>
    </location>
</feature>
<evidence type="ECO:0000256" key="1">
    <source>
        <dbReference type="ARBA" id="ARBA00000968"/>
    </source>
</evidence>
<name>A0A542ZVM7_RARFA</name>
<feature type="domain" description="Lumazine-binding" evidence="12">
    <location>
        <begin position="100"/>
        <end position="196"/>
    </location>
</feature>
<dbReference type="CDD" id="cd00402">
    <property type="entry name" value="Riboflavin_synthase_like"/>
    <property type="match status" value="1"/>
</dbReference>
<dbReference type="GO" id="GO:0009231">
    <property type="term" value="P:riboflavin biosynthetic process"/>
    <property type="evidence" value="ECO:0007669"/>
    <property type="project" value="UniProtKB-KW"/>
</dbReference>
<keyword evidence="8" id="KW-0808">Transferase</keyword>
<comment type="caution">
    <text evidence="13">The sequence shown here is derived from an EMBL/GenBank/DDBJ whole genome shotgun (WGS) entry which is preliminary data.</text>
</comment>
<evidence type="ECO:0000256" key="7">
    <source>
        <dbReference type="ARBA" id="ARBA00022619"/>
    </source>
</evidence>
<evidence type="ECO:0000256" key="6">
    <source>
        <dbReference type="ARBA" id="ARBA00013950"/>
    </source>
</evidence>
<keyword evidence="14" id="KW-1185">Reference proteome</keyword>
<dbReference type="NCBIfam" id="NF006767">
    <property type="entry name" value="PRK09289.1"/>
    <property type="match status" value="1"/>
</dbReference>
<proteinExistence type="predicted"/>